<feature type="region of interest" description="Disordered" evidence="1">
    <location>
        <begin position="490"/>
        <end position="509"/>
    </location>
</feature>
<feature type="compositionally biased region" description="Polar residues" evidence="1">
    <location>
        <begin position="435"/>
        <end position="446"/>
    </location>
</feature>
<evidence type="ECO:0000313" key="2">
    <source>
        <dbReference type="EMBL" id="KNC74389.1"/>
    </source>
</evidence>
<accession>A0A0L0FCC0</accession>
<reference evidence="2 3" key="1">
    <citation type="submission" date="2011-02" db="EMBL/GenBank/DDBJ databases">
        <title>The Genome Sequence of Sphaeroforma arctica JP610.</title>
        <authorList>
            <consortium name="The Broad Institute Genome Sequencing Platform"/>
            <person name="Russ C."/>
            <person name="Cuomo C."/>
            <person name="Young S.K."/>
            <person name="Zeng Q."/>
            <person name="Gargeya S."/>
            <person name="Alvarado L."/>
            <person name="Berlin A."/>
            <person name="Chapman S.B."/>
            <person name="Chen Z."/>
            <person name="Freedman E."/>
            <person name="Gellesch M."/>
            <person name="Goldberg J."/>
            <person name="Griggs A."/>
            <person name="Gujja S."/>
            <person name="Heilman E."/>
            <person name="Heiman D."/>
            <person name="Howarth C."/>
            <person name="Mehta T."/>
            <person name="Neiman D."/>
            <person name="Pearson M."/>
            <person name="Roberts A."/>
            <person name="Saif S."/>
            <person name="Shea T."/>
            <person name="Shenoy N."/>
            <person name="Sisk P."/>
            <person name="Stolte C."/>
            <person name="Sykes S."/>
            <person name="White J."/>
            <person name="Yandava C."/>
            <person name="Burger G."/>
            <person name="Gray M.W."/>
            <person name="Holland P.W.H."/>
            <person name="King N."/>
            <person name="Lang F.B.F."/>
            <person name="Roger A.J."/>
            <person name="Ruiz-Trillo I."/>
            <person name="Haas B."/>
            <person name="Nusbaum C."/>
            <person name="Birren B."/>
        </authorList>
    </citation>
    <scope>NUCLEOTIDE SEQUENCE [LARGE SCALE GENOMIC DNA]</scope>
    <source>
        <strain evidence="2 3">JP610</strain>
    </source>
</reference>
<dbReference type="AlphaFoldDB" id="A0A0L0FCC0"/>
<gene>
    <name evidence="2" type="ORF">SARC_13062</name>
</gene>
<dbReference type="Proteomes" id="UP000054560">
    <property type="component" value="Unassembled WGS sequence"/>
</dbReference>
<proteinExistence type="predicted"/>
<organism evidence="2 3">
    <name type="scientific">Sphaeroforma arctica JP610</name>
    <dbReference type="NCBI Taxonomy" id="667725"/>
    <lineage>
        <taxon>Eukaryota</taxon>
        <taxon>Ichthyosporea</taxon>
        <taxon>Ichthyophonida</taxon>
        <taxon>Sphaeroforma</taxon>
    </lineage>
</organism>
<feature type="non-terminal residue" evidence="2">
    <location>
        <position position="717"/>
    </location>
</feature>
<evidence type="ECO:0000313" key="3">
    <source>
        <dbReference type="Proteomes" id="UP000054560"/>
    </source>
</evidence>
<feature type="region of interest" description="Disordered" evidence="1">
    <location>
        <begin position="114"/>
        <end position="144"/>
    </location>
</feature>
<feature type="compositionally biased region" description="Low complexity" evidence="1">
    <location>
        <begin position="229"/>
        <end position="242"/>
    </location>
</feature>
<name>A0A0L0FCC0_9EUKA</name>
<protein>
    <submittedName>
        <fullName evidence="2">Uncharacterized protein</fullName>
    </submittedName>
</protein>
<feature type="compositionally biased region" description="Basic and acidic residues" evidence="1">
    <location>
        <begin position="216"/>
        <end position="227"/>
    </location>
</feature>
<dbReference type="GeneID" id="25913566"/>
<evidence type="ECO:0000256" key="1">
    <source>
        <dbReference type="SAM" id="MobiDB-lite"/>
    </source>
</evidence>
<sequence length="717" mass="74964">TYTSRPPLAYAQAHARVHQDAHTGGTATPGSTRFGVHTLSEDGLDLSDLSESSYENETHAAVSRSKSAVQTTRSGIYCSGGFVSSKTASRPQAIPCSKNRSSYINSYDSAFISPSPSKEGYYSSRPPVRLRPPTGSPGGSFDLHYQYAVPTPKERESSTLGKSIPSLLSQQHLATGLSESCGANNPKPAGASGSEPELRSLLNPNPDSCQKHKHRESQNRESPRGRAESLSTSLHGLSTGRSESTRGRSRTPTGSQDLRVAPCGSKNSPELAKNRTTSQNRGRHANTSPHASKNSLSAVDSGGSSKMGTGGLLSSALLGLSLVPDGRNRTINKDRRASVCVPMPARSSLGVGGVVSSTSLAIMRCRSADIPLPFSTTTDTTDTTHSLRGPENISHHSQRRGSASARGSSTPDVHSTRVGCATSLPSGLAGKGTAARSSVAGTSTGTRASWVGSAPGVSTGFVRTSSEGRSSVVRSAGVVSSGLARSISGGRSGLAGRDDGGAGVNGNPSHAKAGLFNPPVGNKDASIQNTVGLSGVGASETPATAEGQAVNIGPTDEDSIEEIRCRANRHETMGTSSQGHQSLATYLSEDTKTGRGLGQTYSLMSFGDDRETCLPRRRSSCVHVSRTNSEVATMTALDADRIGLQRRHSIETHTHPNGGVSRMYEMLDGCDMDFMGDAEDVAWNVVLDDVEMHTESSTNNNEPSMGPDERDTPDDVG</sequence>
<keyword evidence="3" id="KW-1185">Reference proteome</keyword>
<feature type="region of interest" description="Disordered" evidence="1">
    <location>
        <begin position="177"/>
        <end position="305"/>
    </location>
</feature>
<feature type="region of interest" description="Disordered" evidence="1">
    <location>
        <begin position="692"/>
        <end position="717"/>
    </location>
</feature>
<feature type="compositionally biased region" description="Low complexity" evidence="1">
    <location>
        <begin position="400"/>
        <end position="409"/>
    </location>
</feature>
<feature type="compositionally biased region" description="Polar residues" evidence="1">
    <location>
        <begin position="274"/>
        <end position="305"/>
    </location>
</feature>
<feature type="non-terminal residue" evidence="2">
    <location>
        <position position="1"/>
    </location>
</feature>
<feature type="region of interest" description="Disordered" evidence="1">
    <location>
        <begin position="1"/>
        <end position="38"/>
    </location>
</feature>
<dbReference type="EMBL" id="KQ244457">
    <property type="protein sequence ID" value="KNC74389.1"/>
    <property type="molecule type" value="Genomic_DNA"/>
</dbReference>
<dbReference type="RefSeq" id="XP_014148291.1">
    <property type="nucleotide sequence ID" value="XM_014292816.1"/>
</dbReference>
<feature type="region of interest" description="Disordered" evidence="1">
    <location>
        <begin position="427"/>
        <end position="446"/>
    </location>
</feature>
<feature type="region of interest" description="Disordered" evidence="1">
    <location>
        <begin position="374"/>
        <end position="417"/>
    </location>
</feature>